<dbReference type="Pfam" id="PF03896">
    <property type="entry name" value="TRAP_alpha"/>
    <property type="match status" value="1"/>
</dbReference>
<evidence type="ECO:0000256" key="5">
    <source>
        <dbReference type="ARBA" id="ARBA00022989"/>
    </source>
</evidence>
<evidence type="ECO:0000256" key="2">
    <source>
        <dbReference type="ARBA" id="ARBA00022692"/>
    </source>
</evidence>
<evidence type="ECO:0000256" key="8">
    <source>
        <dbReference type="ARBA" id="ARBA00038311"/>
    </source>
</evidence>
<dbReference type="PANTHER" id="PTHR12924">
    <property type="entry name" value="TRANSLOCON-ASSOCIATED PROTEIN, ALPHA SUBUNIT"/>
    <property type="match status" value="1"/>
</dbReference>
<evidence type="ECO:0000313" key="12">
    <source>
        <dbReference type="EMBL" id="EOA87275.1"/>
    </source>
</evidence>
<dbReference type="HOGENOM" id="CLU_068820_0_0_1"/>
<dbReference type="OrthoDB" id="1926781at2759"/>
<comment type="subcellular location">
    <subcellularLocation>
        <location evidence="1">Endoplasmic reticulum membrane</location>
        <topology evidence="1">Single-pass type I membrane protein</topology>
    </subcellularLocation>
</comment>
<evidence type="ECO:0000256" key="6">
    <source>
        <dbReference type="ARBA" id="ARBA00023136"/>
    </source>
</evidence>
<keyword evidence="13" id="KW-1185">Reference proteome</keyword>
<keyword evidence="6 10" id="KW-0472">Membrane</keyword>
<keyword evidence="2 10" id="KW-0812">Transmembrane</keyword>
<name>R0IQV0_EXST2</name>
<evidence type="ECO:0000256" key="1">
    <source>
        <dbReference type="ARBA" id="ARBA00004115"/>
    </source>
</evidence>
<dbReference type="PANTHER" id="PTHR12924:SF0">
    <property type="entry name" value="TRANSLOCON-ASSOCIATED PROTEIN SUBUNIT ALPHA"/>
    <property type="match status" value="1"/>
</dbReference>
<keyword evidence="5 10" id="KW-1133">Transmembrane helix</keyword>
<reference evidence="12 13" key="1">
    <citation type="journal article" date="2012" name="PLoS Pathog.">
        <title>Diverse lifestyles and strategies of plant pathogenesis encoded in the genomes of eighteen Dothideomycetes fungi.</title>
        <authorList>
            <person name="Ohm R.A."/>
            <person name="Feau N."/>
            <person name="Henrissat B."/>
            <person name="Schoch C.L."/>
            <person name="Horwitz B.A."/>
            <person name="Barry K.W."/>
            <person name="Condon B.J."/>
            <person name="Copeland A.C."/>
            <person name="Dhillon B."/>
            <person name="Glaser F."/>
            <person name="Hesse C.N."/>
            <person name="Kosti I."/>
            <person name="LaButti K."/>
            <person name="Lindquist E.A."/>
            <person name="Lucas S."/>
            <person name="Salamov A.A."/>
            <person name="Bradshaw R.E."/>
            <person name="Ciuffetti L."/>
            <person name="Hamelin R.C."/>
            <person name="Kema G.H.J."/>
            <person name="Lawrence C."/>
            <person name="Scott J.A."/>
            <person name="Spatafora J.W."/>
            <person name="Turgeon B.G."/>
            <person name="de Wit P.J.G.M."/>
            <person name="Zhong S."/>
            <person name="Goodwin S.B."/>
            <person name="Grigoriev I.V."/>
        </authorList>
    </citation>
    <scope>NUCLEOTIDE SEQUENCE [LARGE SCALE GENOMIC DNA]</scope>
    <source>
        <strain evidence="13">28A</strain>
    </source>
</reference>
<feature type="transmembrane region" description="Helical" evidence="10">
    <location>
        <begin position="171"/>
        <end position="193"/>
    </location>
</feature>
<feature type="region of interest" description="Disordered" evidence="9">
    <location>
        <begin position="200"/>
        <end position="225"/>
    </location>
</feature>
<comment type="function">
    <text evidence="7">Is probably involved in a pathway contributing to genomic integrity.</text>
</comment>
<gene>
    <name evidence="12" type="ORF">SETTUDRAFT_163259</name>
</gene>
<dbReference type="AlphaFoldDB" id="R0IQV0"/>
<feature type="chain" id="PRO_5004342496" description="Translocon-associated protein subunit alpha" evidence="11">
    <location>
        <begin position="26"/>
        <end position="272"/>
    </location>
</feature>
<evidence type="ECO:0000256" key="3">
    <source>
        <dbReference type="ARBA" id="ARBA00022729"/>
    </source>
</evidence>
<dbReference type="GeneID" id="19398713"/>
<protein>
    <recommendedName>
        <fullName evidence="14">Translocon-associated protein subunit alpha</fullName>
    </recommendedName>
</protein>
<feature type="region of interest" description="Disordered" evidence="9">
    <location>
        <begin position="247"/>
        <end position="272"/>
    </location>
</feature>
<dbReference type="Proteomes" id="UP000016935">
    <property type="component" value="Unassembled WGS sequence"/>
</dbReference>
<dbReference type="RefSeq" id="XP_008025725.1">
    <property type="nucleotide sequence ID" value="XM_008027534.1"/>
</dbReference>
<evidence type="ECO:0000256" key="10">
    <source>
        <dbReference type="SAM" id="Phobius"/>
    </source>
</evidence>
<dbReference type="EMBL" id="KB908592">
    <property type="protein sequence ID" value="EOA87275.1"/>
    <property type="molecule type" value="Genomic_DNA"/>
</dbReference>
<keyword evidence="4" id="KW-0256">Endoplasmic reticulum</keyword>
<proteinExistence type="inferred from homology"/>
<evidence type="ECO:0000256" key="9">
    <source>
        <dbReference type="SAM" id="MobiDB-lite"/>
    </source>
</evidence>
<evidence type="ECO:0008006" key="14">
    <source>
        <dbReference type="Google" id="ProtNLM"/>
    </source>
</evidence>
<keyword evidence="3 11" id="KW-0732">Signal</keyword>
<dbReference type="InterPro" id="IPR005595">
    <property type="entry name" value="TRAP_alpha"/>
</dbReference>
<dbReference type="GO" id="GO:0005789">
    <property type="term" value="C:endoplasmic reticulum membrane"/>
    <property type="evidence" value="ECO:0007669"/>
    <property type="project" value="UniProtKB-SubCell"/>
</dbReference>
<evidence type="ECO:0000256" key="7">
    <source>
        <dbReference type="ARBA" id="ARBA00037565"/>
    </source>
</evidence>
<sequence>MVNWKLSSLLLLSLRALGAVAEADAEKIKEQVEEPQTPNLNVAVSVSFPQAEVFGVKLINGHATEARLSVTNNEPAPVGVVLVGGSLAKEVAGQSQLVHNLTAQRYSIEIPAGANETIPYSFTTEMHPQSLRLELVTVLKGANSALYTLPVYNETVSIVEAPTNFLDPQILFLYLVVLGAFGGTVYFIYNTWITTFFPQKKGRGKGGERAKTSSGQSKKVDPADQVAVVGADGPAVTSGAKAYDESWIPASHLQRPEAKRVRSGTPKTKTKA</sequence>
<organism evidence="12 13">
    <name type="scientific">Exserohilum turcicum (strain 28A)</name>
    <name type="common">Northern leaf blight fungus</name>
    <name type="synonym">Setosphaeria turcica</name>
    <dbReference type="NCBI Taxonomy" id="671987"/>
    <lineage>
        <taxon>Eukaryota</taxon>
        <taxon>Fungi</taxon>
        <taxon>Dikarya</taxon>
        <taxon>Ascomycota</taxon>
        <taxon>Pezizomycotina</taxon>
        <taxon>Dothideomycetes</taxon>
        <taxon>Pleosporomycetidae</taxon>
        <taxon>Pleosporales</taxon>
        <taxon>Pleosporineae</taxon>
        <taxon>Pleosporaceae</taxon>
        <taxon>Exserohilum</taxon>
    </lineage>
</organism>
<feature type="signal peptide" evidence="11">
    <location>
        <begin position="1"/>
        <end position="25"/>
    </location>
</feature>
<evidence type="ECO:0000313" key="13">
    <source>
        <dbReference type="Proteomes" id="UP000016935"/>
    </source>
</evidence>
<comment type="similarity">
    <text evidence="8">Belongs to the IRC22 family.</text>
</comment>
<accession>R0IQV0</accession>
<dbReference type="eggNOG" id="ENOG502S7BF">
    <property type="taxonomic scope" value="Eukaryota"/>
</dbReference>
<reference evidence="12 13" key="2">
    <citation type="journal article" date="2013" name="PLoS Genet.">
        <title>Comparative genome structure, secondary metabolite, and effector coding capacity across Cochliobolus pathogens.</title>
        <authorList>
            <person name="Condon B.J."/>
            <person name="Leng Y."/>
            <person name="Wu D."/>
            <person name="Bushley K.E."/>
            <person name="Ohm R.A."/>
            <person name="Otillar R."/>
            <person name="Martin J."/>
            <person name="Schackwitz W."/>
            <person name="Grimwood J."/>
            <person name="MohdZainudin N."/>
            <person name="Xue C."/>
            <person name="Wang R."/>
            <person name="Manning V.A."/>
            <person name="Dhillon B."/>
            <person name="Tu Z.J."/>
            <person name="Steffenson B.J."/>
            <person name="Salamov A."/>
            <person name="Sun H."/>
            <person name="Lowry S."/>
            <person name="LaButti K."/>
            <person name="Han J."/>
            <person name="Copeland A."/>
            <person name="Lindquist E."/>
            <person name="Barry K."/>
            <person name="Schmutz J."/>
            <person name="Baker S.E."/>
            <person name="Ciuffetti L.M."/>
            <person name="Grigoriev I.V."/>
            <person name="Zhong S."/>
            <person name="Turgeon B.G."/>
        </authorList>
    </citation>
    <scope>NUCLEOTIDE SEQUENCE [LARGE SCALE GENOMIC DNA]</scope>
    <source>
        <strain evidence="13">28A</strain>
    </source>
</reference>
<evidence type="ECO:0000256" key="4">
    <source>
        <dbReference type="ARBA" id="ARBA00022824"/>
    </source>
</evidence>
<evidence type="ECO:0000256" key="11">
    <source>
        <dbReference type="SAM" id="SignalP"/>
    </source>
</evidence>